<comment type="caution">
    <text evidence="1">The sequence shown here is derived from an EMBL/GenBank/DDBJ whole genome shotgun (WGS) entry which is preliminary data.</text>
</comment>
<protein>
    <submittedName>
        <fullName evidence="1">Uncharacterized protein</fullName>
    </submittedName>
</protein>
<dbReference type="AlphaFoldDB" id="A0A9P4IXI8"/>
<dbReference type="Proteomes" id="UP000799439">
    <property type="component" value="Unassembled WGS sequence"/>
</dbReference>
<reference evidence="1" key="1">
    <citation type="journal article" date="2020" name="Stud. Mycol.">
        <title>101 Dothideomycetes genomes: a test case for predicting lifestyles and emergence of pathogens.</title>
        <authorList>
            <person name="Haridas S."/>
            <person name="Albert R."/>
            <person name="Binder M."/>
            <person name="Bloem J."/>
            <person name="Labutti K."/>
            <person name="Salamov A."/>
            <person name="Andreopoulos B."/>
            <person name="Baker S."/>
            <person name="Barry K."/>
            <person name="Bills G."/>
            <person name="Bluhm B."/>
            <person name="Cannon C."/>
            <person name="Castanera R."/>
            <person name="Culley D."/>
            <person name="Daum C."/>
            <person name="Ezra D."/>
            <person name="Gonzalez J."/>
            <person name="Henrissat B."/>
            <person name="Kuo A."/>
            <person name="Liang C."/>
            <person name="Lipzen A."/>
            <person name="Lutzoni F."/>
            <person name="Magnuson J."/>
            <person name="Mondo S."/>
            <person name="Nolan M."/>
            <person name="Ohm R."/>
            <person name="Pangilinan J."/>
            <person name="Park H.-J."/>
            <person name="Ramirez L."/>
            <person name="Alfaro M."/>
            <person name="Sun H."/>
            <person name="Tritt A."/>
            <person name="Yoshinaga Y."/>
            <person name="Zwiers L.-H."/>
            <person name="Turgeon B."/>
            <person name="Goodwin S."/>
            <person name="Spatafora J."/>
            <person name="Crous P."/>
            <person name="Grigoriev I."/>
        </authorList>
    </citation>
    <scope>NUCLEOTIDE SEQUENCE</scope>
    <source>
        <strain evidence="1">CBS 260.36</strain>
    </source>
</reference>
<name>A0A9P4IXI8_9PEZI</name>
<sequence length="154" mass="17366">MRELGSSGLVRKLKRDDVFAILLALKVDDRHCITDFLFFGDEMNIHAGLTKFLLHVHESELGHSTGIDVERGFDQDNLFGSVRFGEHLPALFWWQYRSAVVIDQASIVAIGGVMTRFATRFTEFRRCLWTFGSTVSFDAAVTALACERSFDTGI</sequence>
<evidence type="ECO:0000313" key="2">
    <source>
        <dbReference type="Proteomes" id="UP000799439"/>
    </source>
</evidence>
<accession>A0A9P4IXI8</accession>
<organism evidence="1 2">
    <name type="scientific">Myriangium duriaei CBS 260.36</name>
    <dbReference type="NCBI Taxonomy" id="1168546"/>
    <lineage>
        <taxon>Eukaryota</taxon>
        <taxon>Fungi</taxon>
        <taxon>Dikarya</taxon>
        <taxon>Ascomycota</taxon>
        <taxon>Pezizomycotina</taxon>
        <taxon>Dothideomycetes</taxon>
        <taxon>Dothideomycetidae</taxon>
        <taxon>Myriangiales</taxon>
        <taxon>Myriangiaceae</taxon>
        <taxon>Myriangium</taxon>
    </lineage>
</organism>
<gene>
    <name evidence="1" type="ORF">K461DRAFT_173601</name>
</gene>
<evidence type="ECO:0000313" key="1">
    <source>
        <dbReference type="EMBL" id="KAF2151471.1"/>
    </source>
</evidence>
<proteinExistence type="predicted"/>
<dbReference type="EMBL" id="ML996088">
    <property type="protein sequence ID" value="KAF2151471.1"/>
    <property type="molecule type" value="Genomic_DNA"/>
</dbReference>
<keyword evidence="2" id="KW-1185">Reference proteome</keyword>